<feature type="domain" description="Pseudouridine synthase I TruA alpha/beta" evidence="8">
    <location>
        <begin position="143"/>
        <end position="244"/>
    </location>
</feature>
<sequence length="244" mass="27364">MVRIKLIVSYDGTNYVGWQYQPNGISVQQRLEQAIKDLTGITHRVYSSGRTDSGVHARGMVCHLDTEKILPETAWREGLNRFLPDDIVVRHAEQVDEQFHARFSARGKRYRYTILCDPVRSPLDRIDSWQVKKPLDLEKMQQAAQSFIGQHDFAAFRTSGCSAGTTVREIFSITFSGDAPLLYIDVCGSGFLRNMIRMMVGTLVQIGRGKRPVSTIRSLLVDAGSAPSPLTAPAQGLCLMEVWF</sequence>
<name>A0A1H3YB62_9BACT</name>
<protein>
    <recommendedName>
        <fullName evidence="4">tRNA pseudouridine synthase A</fullName>
        <ecNumber evidence="4">5.4.99.12</ecNumber>
    </recommendedName>
    <alternativeName>
        <fullName evidence="4">tRNA pseudouridine(38-40) synthase</fullName>
    </alternativeName>
    <alternativeName>
        <fullName evidence="4">tRNA pseudouridylate synthase I</fullName>
    </alternativeName>
    <alternativeName>
        <fullName evidence="4">tRNA-uridine isomerase I</fullName>
    </alternativeName>
</protein>
<evidence type="ECO:0000313" key="10">
    <source>
        <dbReference type="Proteomes" id="UP000199409"/>
    </source>
</evidence>
<dbReference type="Proteomes" id="UP000199409">
    <property type="component" value="Unassembled WGS sequence"/>
</dbReference>
<dbReference type="PANTHER" id="PTHR11142:SF0">
    <property type="entry name" value="TRNA PSEUDOURIDINE SYNTHASE-LIKE 1"/>
    <property type="match status" value="1"/>
</dbReference>
<comment type="subunit">
    <text evidence="4">Homodimer.</text>
</comment>
<dbReference type="OrthoDB" id="9811823at2"/>
<evidence type="ECO:0000256" key="5">
    <source>
        <dbReference type="PIRSR" id="PIRSR001430-1"/>
    </source>
</evidence>
<dbReference type="CDD" id="cd02570">
    <property type="entry name" value="PseudoU_synth_EcTruA"/>
    <property type="match status" value="1"/>
</dbReference>
<evidence type="ECO:0000256" key="4">
    <source>
        <dbReference type="HAMAP-Rule" id="MF_00171"/>
    </source>
</evidence>
<accession>A0A1H3YB62</accession>
<dbReference type="GO" id="GO:0160147">
    <property type="term" value="F:tRNA pseudouridine(38-40) synthase activity"/>
    <property type="evidence" value="ECO:0007669"/>
    <property type="project" value="UniProtKB-EC"/>
</dbReference>
<dbReference type="PIRSF" id="PIRSF001430">
    <property type="entry name" value="tRNA_psdUrid_synth"/>
    <property type="match status" value="1"/>
</dbReference>
<dbReference type="FunFam" id="3.30.70.580:FF:000001">
    <property type="entry name" value="tRNA pseudouridine synthase A"/>
    <property type="match status" value="1"/>
</dbReference>
<gene>
    <name evidence="4" type="primary">truA</name>
    <name evidence="9" type="ORF">SAMN05660420_01145</name>
</gene>
<dbReference type="GO" id="GO:0003723">
    <property type="term" value="F:RNA binding"/>
    <property type="evidence" value="ECO:0007669"/>
    <property type="project" value="InterPro"/>
</dbReference>
<evidence type="ECO:0000256" key="6">
    <source>
        <dbReference type="PIRSR" id="PIRSR001430-2"/>
    </source>
</evidence>
<reference evidence="9 10" key="1">
    <citation type="submission" date="2016-10" db="EMBL/GenBank/DDBJ databases">
        <authorList>
            <person name="de Groot N.N."/>
        </authorList>
    </citation>
    <scope>NUCLEOTIDE SEQUENCE [LARGE SCALE GENOMIC DNA]</scope>
    <source>
        <strain evidence="9 10">DSM 7343</strain>
    </source>
</reference>
<dbReference type="NCBIfam" id="TIGR00071">
    <property type="entry name" value="hisT_truA"/>
    <property type="match status" value="1"/>
</dbReference>
<organism evidence="9 10">
    <name type="scientific">Desulfuromusa kysingii</name>
    <dbReference type="NCBI Taxonomy" id="37625"/>
    <lineage>
        <taxon>Bacteria</taxon>
        <taxon>Pseudomonadati</taxon>
        <taxon>Thermodesulfobacteriota</taxon>
        <taxon>Desulfuromonadia</taxon>
        <taxon>Desulfuromonadales</taxon>
        <taxon>Geopsychrobacteraceae</taxon>
        <taxon>Desulfuromusa</taxon>
    </lineage>
</organism>
<dbReference type="Pfam" id="PF01416">
    <property type="entry name" value="PseudoU_synth_1"/>
    <property type="match status" value="2"/>
</dbReference>
<comment type="catalytic activity">
    <reaction evidence="4 7">
        <text>uridine(38/39/40) in tRNA = pseudouridine(38/39/40) in tRNA</text>
        <dbReference type="Rhea" id="RHEA:22376"/>
        <dbReference type="Rhea" id="RHEA-COMP:10085"/>
        <dbReference type="Rhea" id="RHEA-COMP:10087"/>
        <dbReference type="ChEBI" id="CHEBI:65314"/>
        <dbReference type="ChEBI" id="CHEBI:65315"/>
        <dbReference type="EC" id="5.4.99.12"/>
    </reaction>
</comment>
<dbReference type="InterPro" id="IPR001406">
    <property type="entry name" value="PsdUridine_synth_TruA"/>
</dbReference>
<keyword evidence="3 4" id="KW-0413">Isomerase</keyword>
<feature type="domain" description="Pseudouridine synthase I TruA alpha/beta" evidence="8">
    <location>
        <begin position="7"/>
        <end position="103"/>
    </location>
</feature>
<comment type="caution">
    <text evidence="4">Lacks conserved residue(s) required for the propagation of feature annotation.</text>
</comment>
<evidence type="ECO:0000256" key="7">
    <source>
        <dbReference type="RuleBase" id="RU003792"/>
    </source>
</evidence>
<comment type="function">
    <text evidence="4">Formation of pseudouridine at positions 38, 39 and 40 in the anticodon stem and loop of transfer RNAs.</text>
</comment>
<dbReference type="InterPro" id="IPR020097">
    <property type="entry name" value="PsdUridine_synth_TruA_a/b_dom"/>
</dbReference>
<proteinExistence type="inferred from homology"/>
<evidence type="ECO:0000259" key="8">
    <source>
        <dbReference type="Pfam" id="PF01416"/>
    </source>
</evidence>
<dbReference type="EMBL" id="FNQN01000003">
    <property type="protein sequence ID" value="SEA08168.1"/>
    <property type="molecule type" value="Genomic_DNA"/>
</dbReference>
<dbReference type="Gene3D" id="3.30.70.660">
    <property type="entry name" value="Pseudouridine synthase I, catalytic domain, C-terminal subdomain"/>
    <property type="match status" value="1"/>
</dbReference>
<evidence type="ECO:0000313" key="9">
    <source>
        <dbReference type="EMBL" id="SEA08168.1"/>
    </source>
</evidence>
<evidence type="ECO:0000256" key="3">
    <source>
        <dbReference type="ARBA" id="ARBA00023235"/>
    </source>
</evidence>
<evidence type="ECO:0000256" key="1">
    <source>
        <dbReference type="ARBA" id="ARBA00009375"/>
    </source>
</evidence>
<keyword evidence="2 4" id="KW-0819">tRNA processing</keyword>
<dbReference type="PANTHER" id="PTHR11142">
    <property type="entry name" value="PSEUDOURIDYLATE SYNTHASE"/>
    <property type="match status" value="1"/>
</dbReference>
<feature type="binding site" evidence="4 6">
    <location>
        <position position="110"/>
    </location>
    <ligand>
        <name>substrate</name>
    </ligand>
</feature>
<dbReference type="STRING" id="37625.SAMN05660420_01145"/>
<dbReference type="EC" id="5.4.99.12" evidence="4"/>
<dbReference type="Gene3D" id="3.30.70.580">
    <property type="entry name" value="Pseudouridine synthase I, catalytic domain, N-terminal subdomain"/>
    <property type="match status" value="1"/>
</dbReference>
<dbReference type="RefSeq" id="WP_092345638.1">
    <property type="nucleotide sequence ID" value="NZ_FNQN01000003.1"/>
</dbReference>
<dbReference type="InterPro" id="IPR020095">
    <property type="entry name" value="PsdUridine_synth_TruA_C"/>
</dbReference>
<feature type="active site" description="Nucleophile" evidence="4 5">
    <location>
        <position position="52"/>
    </location>
</feature>
<keyword evidence="10" id="KW-1185">Reference proteome</keyword>
<dbReference type="AlphaFoldDB" id="A0A1H3YB62"/>
<dbReference type="GO" id="GO:0031119">
    <property type="term" value="P:tRNA pseudouridine synthesis"/>
    <property type="evidence" value="ECO:0007669"/>
    <property type="project" value="UniProtKB-UniRule"/>
</dbReference>
<dbReference type="SUPFAM" id="SSF55120">
    <property type="entry name" value="Pseudouridine synthase"/>
    <property type="match status" value="1"/>
</dbReference>
<comment type="similarity">
    <text evidence="1 4 7">Belongs to the tRNA pseudouridine synthase TruA family.</text>
</comment>
<dbReference type="InterPro" id="IPR020103">
    <property type="entry name" value="PsdUridine_synth_cat_dom_sf"/>
</dbReference>
<dbReference type="InterPro" id="IPR020094">
    <property type="entry name" value="TruA/RsuA/RluB/E/F_N"/>
</dbReference>
<evidence type="ECO:0000256" key="2">
    <source>
        <dbReference type="ARBA" id="ARBA00022694"/>
    </source>
</evidence>
<dbReference type="HAMAP" id="MF_00171">
    <property type="entry name" value="TruA"/>
    <property type="match status" value="1"/>
</dbReference>